<name>A0A1I7XQ86_HETBA</name>
<proteinExistence type="predicted"/>
<feature type="region of interest" description="Disordered" evidence="1">
    <location>
        <begin position="152"/>
        <end position="171"/>
    </location>
</feature>
<dbReference type="Proteomes" id="UP000095283">
    <property type="component" value="Unplaced"/>
</dbReference>
<accession>A0A1I7XQ86</accession>
<evidence type="ECO:0000313" key="2">
    <source>
        <dbReference type="Proteomes" id="UP000095283"/>
    </source>
</evidence>
<evidence type="ECO:0000313" key="3">
    <source>
        <dbReference type="WBParaSite" id="Hba_19957"/>
    </source>
</evidence>
<organism evidence="2 3">
    <name type="scientific">Heterorhabditis bacteriophora</name>
    <name type="common">Entomopathogenic nematode worm</name>
    <dbReference type="NCBI Taxonomy" id="37862"/>
    <lineage>
        <taxon>Eukaryota</taxon>
        <taxon>Metazoa</taxon>
        <taxon>Ecdysozoa</taxon>
        <taxon>Nematoda</taxon>
        <taxon>Chromadorea</taxon>
        <taxon>Rhabditida</taxon>
        <taxon>Rhabditina</taxon>
        <taxon>Rhabditomorpha</taxon>
        <taxon>Strongyloidea</taxon>
        <taxon>Heterorhabditidae</taxon>
        <taxon>Heterorhabditis</taxon>
    </lineage>
</organism>
<evidence type="ECO:0000256" key="1">
    <source>
        <dbReference type="SAM" id="MobiDB-lite"/>
    </source>
</evidence>
<sequence length="305" mass="33984">MTKSLRTLTEWLDSLGYSSHAWLSGDWHQPLHLLSKLLAEDLKERRPTNSKNDVAFKISFDARDLMIQYPNIYLALLFYLVCLKHSLGYVDPHRYRINCVASSVPSRLIRPTTAPPPAPSIQEHCSQIKPVIMRDNLVSPKLHISSKPNSILSNVQQKPLPPPKPKGITVDKSRGTVLMDKNDSCDPTTSIIQKMTEATDAIIEIGPSPIAPPRPKRASLLLSGGVTSQLSPLKNTSMSRCSSLSSGEMHHIPRLHGIVTVSKIHDKSSQSIKNVIDKYPEDMCPFDQDDEVQIFLVIVLIAKFV</sequence>
<keyword evidence="2" id="KW-1185">Reference proteome</keyword>
<dbReference type="AlphaFoldDB" id="A0A1I7XQ86"/>
<protein>
    <submittedName>
        <fullName evidence="3">Calponin-homology (CH) domain-containing protein</fullName>
    </submittedName>
</protein>
<reference evidence="3" key="1">
    <citation type="submission" date="2016-11" db="UniProtKB">
        <authorList>
            <consortium name="WormBaseParasite"/>
        </authorList>
    </citation>
    <scope>IDENTIFICATION</scope>
</reference>
<dbReference type="WBParaSite" id="Hba_19957">
    <property type="protein sequence ID" value="Hba_19957"/>
    <property type="gene ID" value="Hba_19957"/>
</dbReference>